<comment type="similarity">
    <text evidence="2 14">Belongs to the ANKZF1/VMS1 family.</text>
</comment>
<evidence type="ECO:0000256" key="4">
    <source>
        <dbReference type="ARBA" id="ARBA00022722"/>
    </source>
</evidence>
<evidence type="ECO:0000256" key="14">
    <source>
        <dbReference type="PROSITE-ProRule" id="PRU01389"/>
    </source>
</evidence>
<dbReference type="InterPro" id="IPR041540">
    <property type="entry name" value="VATC"/>
</dbReference>
<feature type="domain" description="VLRF1" evidence="16">
    <location>
        <begin position="234"/>
        <end position="375"/>
    </location>
</feature>
<evidence type="ECO:0000259" key="16">
    <source>
        <dbReference type="PROSITE" id="PS52044"/>
    </source>
</evidence>
<keyword evidence="9 14" id="KW-0378">Hydrolase</keyword>
<feature type="compositionally biased region" description="Low complexity" evidence="15">
    <location>
        <begin position="553"/>
        <end position="566"/>
    </location>
</feature>
<evidence type="ECO:0000313" key="18">
    <source>
        <dbReference type="Proteomes" id="UP001222027"/>
    </source>
</evidence>
<evidence type="ECO:0000256" key="6">
    <source>
        <dbReference type="ARBA" id="ARBA00022737"/>
    </source>
</evidence>
<dbReference type="Proteomes" id="UP001222027">
    <property type="component" value="Unassembled WGS sequence"/>
</dbReference>
<evidence type="ECO:0000256" key="9">
    <source>
        <dbReference type="ARBA" id="ARBA00022801"/>
    </source>
</evidence>
<dbReference type="GO" id="GO:0005737">
    <property type="term" value="C:cytoplasm"/>
    <property type="evidence" value="ECO:0007669"/>
    <property type="project" value="UniProtKB-SubCell"/>
</dbReference>
<dbReference type="InterPro" id="IPR013087">
    <property type="entry name" value="Znf_C2H2_type"/>
</dbReference>
<evidence type="ECO:0000256" key="13">
    <source>
        <dbReference type="PROSITE-ProRule" id="PRU00023"/>
    </source>
</evidence>
<dbReference type="PROSITE" id="PS50088">
    <property type="entry name" value="ANK_REPEAT"/>
    <property type="match status" value="1"/>
</dbReference>
<dbReference type="PANTHER" id="PTHR16036">
    <property type="entry name" value="ANKYRIN REPEAT AND ZINC FINGER DOMAIN-CONTAINING PROTEIN 1"/>
    <property type="match status" value="1"/>
</dbReference>
<reference evidence="17 18" key="1">
    <citation type="submission" date="2022-12" db="EMBL/GenBank/DDBJ databases">
        <title>Chromosome-scale assembly of the Ensete ventricosum genome.</title>
        <authorList>
            <person name="Dussert Y."/>
            <person name="Stocks J."/>
            <person name="Wendawek A."/>
            <person name="Woldeyes F."/>
            <person name="Nichols R.A."/>
            <person name="Borrell J.S."/>
        </authorList>
    </citation>
    <scope>NUCLEOTIDE SEQUENCE [LARGE SCALE GENOMIC DNA]</scope>
    <source>
        <strain evidence="18">cv. Maze</strain>
        <tissue evidence="17">Seeds</tissue>
    </source>
</reference>
<evidence type="ECO:0000256" key="1">
    <source>
        <dbReference type="ARBA" id="ARBA00004496"/>
    </source>
</evidence>
<keyword evidence="6" id="KW-0677">Repeat</keyword>
<organism evidence="17 18">
    <name type="scientific">Ensete ventricosum</name>
    <name type="common">Abyssinian banana</name>
    <name type="synonym">Musa ensete</name>
    <dbReference type="NCBI Taxonomy" id="4639"/>
    <lineage>
        <taxon>Eukaryota</taxon>
        <taxon>Viridiplantae</taxon>
        <taxon>Streptophyta</taxon>
        <taxon>Embryophyta</taxon>
        <taxon>Tracheophyta</taxon>
        <taxon>Spermatophyta</taxon>
        <taxon>Magnoliopsida</taxon>
        <taxon>Liliopsida</taxon>
        <taxon>Zingiberales</taxon>
        <taxon>Musaceae</taxon>
        <taxon>Ensete</taxon>
    </lineage>
</organism>
<keyword evidence="4 14" id="KW-0540">Nuclease</keyword>
<dbReference type="InterPro" id="IPR036236">
    <property type="entry name" value="Znf_C2H2_sf"/>
</dbReference>
<evidence type="ECO:0000256" key="7">
    <source>
        <dbReference type="ARBA" id="ARBA00022759"/>
    </source>
</evidence>
<keyword evidence="12" id="KW-0175">Coiled coil</keyword>
<feature type="compositionally biased region" description="Polar residues" evidence="15">
    <location>
        <begin position="391"/>
        <end position="402"/>
    </location>
</feature>
<dbReference type="PANTHER" id="PTHR16036:SF2">
    <property type="entry name" value="TRNA ENDONUCLEASE ANKZF1"/>
    <property type="match status" value="1"/>
</dbReference>
<evidence type="ECO:0000256" key="11">
    <source>
        <dbReference type="ARBA" id="ARBA00023043"/>
    </source>
</evidence>
<dbReference type="Pfam" id="PF18826">
    <property type="entry name" value="bVLRF1"/>
    <property type="match status" value="1"/>
</dbReference>
<keyword evidence="7 14" id="KW-0255">Endonuclease</keyword>
<feature type="active site" evidence="14">
    <location>
        <position position="277"/>
    </location>
</feature>
<evidence type="ECO:0000256" key="3">
    <source>
        <dbReference type="ARBA" id="ARBA00022490"/>
    </source>
</evidence>
<dbReference type="PROSITE" id="PS52044">
    <property type="entry name" value="VLRF1"/>
    <property type="match status" value="1"/>
</dbReference>
<dbReference type="InterPro" id="IPR047139">
    <property type="entry name" value="ANKZ1/VMS1"/>
</dbReference>
<dbReference type="Pfam" id="PF18716">
    <property type="entry name" value="VATC"/>
    <property type="match status" value="1"/>
</dbReference>
<keyword evidence="18" id="KW-1185">Reference proteome</keyword>
<dbReference type="PROSITE" id="PS00028">
    <property type="entry name" value="ZINC_FINGER_C2H2_1"/>
    <property type="match status" value="1"/>
</dbReference>
<dbReference type="InterPro" id="IPR041175">
    <property type="entry name" value="VLRF1/Vms1"/>
</dbReference>
<keyword evidence="5" id="KW-0479">Metal-binding</keyword>
<comment type="subcellular location">
    <subcellularLocation>
        <location evidence="1">Cytoplasm</location>
    </subcellularLocation>
</comment>
<dbReference type="Gene3D" id="1.25.40.20">
    <property type="entry name" value="Ankyrin repeat-containing domain"/>
    <property type="match status" value="1"/>
</dbReference>
<feature type="region of interest" description="Disordered" evidence="15">
    <location>
        <begin position="525"/>
        <end position="605"/>
    </location>
</feature>
<keyword evidence="3 14" id="KW-0963">Cytoplasm</keyword>
<feature type="compositionally biased region" description="Basic and acidic residues" evidence="15">
    <location>
        <begin position="589"/>
        <end position="605"/>
    </location>
</feature>
<feature type="compositionally biased region" description="Basic residues" evidence="15">
    <location>
        <begin position="533"/>
        <end position="549"/>
    </location>
</feature>
<sequence length="678" mass="74767">MAATVEKSLAERKPRSVFDLPSGFFDSCRLLRSLQSETLRRIPDPSPVTAETGVAGSVGEGVEVEVESVLSGEMGKEAGALSSRWTCNTCKAEFDSLQDQRSHFKSDLHRLNVKLSIAGKNIIKEDDFDNLGGDPVYEDFDVSSISGSEDEFENDAIHHSSLSSKGKERDKQKLCFYLQSGDIVSVWRCLLMDESEDISFENNKSNHMVSRDAYLEETELINRLKTLVCEPRDTSHLRIVLLASGGHFAGCVFDGNFVVAHKTFHRYVVRAKAGKRQSAKDATGKAANSAGSSLRRYNEAALKKEIQELLVSWKPFIDSSSCIFMHAPSRSRQMFFDGEKPQLSSQDHKIRHVPSTVRRPTFKEAIRIYQHLTSVAFEVDENHIPEEDTSSRVSCEGNSIPQSNNSNSSGHLEIKKSSSGSGSGVIQGLAIAVEAVNASSYRDETTPLHEAAKCGDAERTLELLEQGLNPCIKDGRGRTPYMLASDKEVRNTFRRFMAINPDKWDWHAANVPSPLTKEIEEAQAAKQAEKDAKRKAKTKELKKLRKAKEKAKAQAAVSENASAAVSHNQGASSASAHRQQPQSNQPVLSKEEEQRRALAAEREKRAAAAEKRIAALNARLTSTTVAPQSSSAPKSGDGDVICSCCNASLDGKVPFHRYDYKYCSTSCMHVHRELLEDG</sequence>
<accession>A0AAV8S385</accession>
<dbReference type="AlphaFoldDB" id="A0AAV8S385"/>
<comment type="caution">
    <text evidence="17">The sequence shown here is derived from an EMBL/GenBank/DDBJ whole genome shotgun (WGS) entry which is preliminary data.</text>
</comment>
<feature type="region of interest" description="Disordered" evidence="15">
    <location>
        <begin position="383"/>
        <end position="420"/>
    </location>
</feature>
<dbReference type="SUPFAM" id="SSF48403">
    <property type="entry name" value="Ankyrin repeat"/>
    <property type="match status" value="1"/>
</dbReference>
<evidence type="ECO:0000256" key="5">
    <source>
        <dbReference type="ARBA" id="ARBA00022723"/>
    </source>
</evidence>
<gene>
    <name evidence="17" type="ORF">OPV22_004238</name>
</gene>
<dbReference type="GO" id="GO:0008270">
    <property type="term" value="F:zinc ion binding"/>
    <property type="evidence" value="ECO:0007669"/>
    <property type="project" value="UniProtKB-KW"/>
</dbReference>
<evidence type="ECO:0000256" key="12">
    <source>
        <dbReference type="ARBA" id="ARBA00023054"/>
    </source>
</evidence>
<evidence type="ECO:0000256" key="2">
    <source>
        <dbReference type="ARBA" id="ARBA00009262"/>
    </source>
</evidence>
<keyword evidence="11 13" id="KW-0040">ANK repeat</keyword>
<dbReference type="GO" id="GO:0016787">
    <property type="term" value="F:hydrolase activity"/>
    <property type="evidence" value="ECO:0007669"/>
    <property type="project" value="UniProtKB-KW"/>
</dbReference>
<evidence type="ECO:0000313" key="17">
    <source>
        <dbReference type="EMBL" id="KAJ8513804.1"/>
    </source>
</evidence>
<feature type="repeat" description="ANK" evidence="13">
    <location>
        <begin position="443"/>
        <end position="475"/>
    </location>
</feature>
<keyword evidence="8" id="KW-0863">Zinc-finger</keyword>
<protein>
    <recommendedName>
        <fullName evidence="16">VLRF1 domain-containing protein</fullName>
    </recommendedName>
</protein>
<dbReference type="SUPFAM" id="SSF57667">
    <property type="entry name" value="beta-beta-alpha zinc fingers"/>
    <property type="match status" value="1"/>
</dbReference>
<comment type="domain">
    <text evidence="14">The VLRF1 domain mediates binding to the 60S ribosomal subunit.</text>
</comment>
<evidence type="ECO:0000256" key="10">
    <source>
        <dbReference type="ARBA" id="ARBA00022833"/>
    </source>
</evidence>
<dbReference type="InterPro" id="IPR036770">
    <property type="entry name" value="Ankyrin_rpt-contain_sf"/>
</dbReference>
<dbReference type="GO" id="GO:0036503">
    <property type="term" value="P:ERAD pathway"/>
    <property type="evidence" value="ECO:0007669"/>
    <property type="project" value="TreeGrafter"/>
</dbReference>
<dbReference type="EMBL" id="JAQQAF010000001">
    <property type="protein sequence ID" value="KAJ8513804.1"/>
    <property type="molecule type" value="Genomic_DNA"/>
</dbReference>
<dbReference type="InterPro" id="IPR002110">
    <property type="entry name" value="Ankyrin_rpt"/>
</dbReference>
<evidence type="ECO:0000256" key="15">
    <source>
        <dbReference type="SAM" id="MobiDB-lite"/>
    </source>
</evidence>
<feature type="compositionally biased region" description="Polar residues" evidence="15">
    <location>
        <begin position="567"/>
        <end position="587"/>
    </location>
</feature>
<name>A0AAV8S385_ENSVE</name>
<proteinExistence type="inferred from homology"/>
<dbReference type="GO" id="GO:0004519">
    <property type="term" value="F:endonuclease activity"/>
    <property type="evidence" value="ECO:0007669"/>
    <property type="project" value="UniProtKB-KW"/>
</dbReference>
<keyword evidence="10" id="KW-0862">Zinc</keyword>
<evidence type="ECO:0000256" key="8">
    <source>
        <dbReference type="ARBA" id="ARBA00022771"/>
    </source>
</evidence>